<dbReference type="EMBL" id="BX284763">
    <property type="protein sequence ID" value="CAD70531.1"/>
    <property type="molecule type" value="Genomic_DNA"/>
</dbReference>
<reference evidence="4" key="2">
    <citation type="submission" date="2003-03" db="EMBL/GenBank/DDBJ databases">
        <authorList>
            <person name="German Neurospora genome project"/>
        </authorList>
    </citation>
    <scope>NUCLEOTIDE SEQUENCE</scope>
</reference>
<feature type="transmembrane region" description="Helical" evidence="2">
    <location>
        <begin position="121"/>
        <end position="140"/>
    </location>
</feature>
<feature type="region of interest" description="Disordered" evidence="1">
    <location>
        <begin position="1025"/>
        <end position="1093"/>
    </location>
</feature>
<name>Q872P9_NEUCS</name>
<feature type="compositionally biased region" description="Acidic residues" evidence="1">
    <location>
        <begin position="1040"/>
        <end position="1051"/>
    </location>
</feature>
<feature type="region of interest" description="Disordered" evidence="1">
    <location>
        <begin position="898"/>
        <end position="1002"/>
    </location>
</feature>
<dbReference type="VEuPathDB" id="FungiDB:NCU05123"/>
<dbReference type="InterPro" id="IPR006598">
    <property type="entry name" value="CAP10"/>
</dbReference>
<keyword evidence="2" id="KW-1133">Transmembrane helix</keyword>
<organism evidence="4">
    <name type="scientific">Neurospora crassa</name>
    <dbReference type="NCBI Taxonomy" id="5141"/>
    <lineage>
        <taxon>Eukaryota</taxon>
        <taxon>Fungi</taxon>
        <taxon>Dikarya</taxon>
        <taxon>Ascomycota</taxon>
        <taxon>Pezizomycotina</taxon>
        <taxon>Sordariomycetes</taxon>
        <taxon>Sordariomycetidae</taxon>
        <taxon>Sordariales</taxon>
        <taxon>Sordariaceae</taxon>
        <taxon>Neurospora</taxon>
    </lineage>
</organism>
<dbReference type="SMART" id="SM00672">
    <property type="entry name" value="CAP10"/>
    <property type="match status" value="1"/>
</dbReference>
<feature type="compositionally biased region" description="Acidic residues" evidence="1">
    <location>
        <begin position="902"/>
        <end position="921"/>
    </location>
</feature>
<feature type="compositionally biased region" description="Low complexity" evidence="1">
    <location>
        <begin position="922"/>
        <end position="935"/>
    </location>
</feature>
<protein>
    <submittedName>
        <fullName evidence="4">Uncharacterized protein B19A17.030</fullName>
    </submittedName>
</protein>
<feature type="transmembrane region" description="Helical" evidence="2">
    <location>
        <begin position="146"/>
        <end position="164"/>
    </location>
</feature>
<keyword evidence="2" id="KW-0812">Transmembrane</keyword>
<sequence length="1093" mass="120937">MDPGASGQPHPPALTVAAAVALTSLVQYLASRATELQAKPSTYVTQLGNVTAGRKPTGSLWLSGTAVCIAALSFCKAEFGAVVCWFPLATPLLLKAQEHLQPRTGASRYGTAKEGALPHSVLNTFWGSLLAAAVAVYGLAAWDVKAAAMALIPFAVLVGLFFSLMSQMGEQGRLNSFHLELEDFIKPLSLRIVGFLIVLQFVDSWASGFPSIDGVCTVFLGVAKAFSWYFAVQSTRYTPGSWRIVTVIATFGLVATRNPYIQPSDIQALANVVASLVALAQSISMLPKHTEQRALLWSFALVPLFPYLANLVAIRAAESAAQQLTSQHPGQHPVAQLMEKAKADFDSMLSRQSKTYEAAVEEYKRRYKVEPPPGFRGWYDFAVKSQSPIIDDFDTIYHSVSPFWKFSGQEVMGLMNEAYYARYSELWLCNFHGVTAKTECRHPYRTFDRHLTLLFDTVLGDLAGVLPDIKFVVNHLDEPRVVIPRVSTPDGWRFSLLDMSHRPIWKELNAPCSSSSSSSEPNDTTDGIDTFGLPFVTSTASSLDICANPSYADTYGLFTSPVSMRLFTGLVPVLSTGAPSTMSDILYPSAAYIESGFIYDPTRDIPWEQKSNNLYWAGSTTGGYSSDSSSSSANSQWKSFHRQRFVSLAQNLNRQRHTYLRSLNGAITRVTSPFLNSRLFSVFFTRFQFCSPATCRAQRSFFRTKSYADKDEALHSRLVFDLDGNGISGRYYKLLASNSAVLKQTLLREWHDDRLVPWVHYFPIQPLDSAYDYGSSFPLGNTILIPGHRLTIPSRHHHHLEPHIPNPYSSPRRSSSNPLILNTYLLDRHHKASLTTMPQHGFRNAIRLLKAKQHKWKRSLCKKLAWLKTKSNSHDLDTIIPIKPEGYPIPAIRATRRFPIDDFSDSDSDSDSDSEEEEDLVAESSSSPLDDGSSSRGVYDVPPSCQTQNSACSTLSSTSTLASASQTETETEIETETSPEIETDDSNVPERPEPEVLNTFSGRFSSFRKSTCTASTRDSYVTAASYLDSDSAGDKHEDEHKDEDEHEDESDPGPGLDSDESIRSDTSNTSFFESESRDSRSDTSMTSVSSISC</sequence>
<keyword evidence="2" id="KW-0472">Membrane</keyword>
<proteinExistence type="predicted"/>
<accession>Q872P9</accession>
<feature type="compositionally biased region" description="Low complexity" evidence="1">
    <location>
        <begin position="1082"/>
        <end position="1093"/>
    </location>
</feature>
<feature type="transmembrane region" description="Helical" evidence="2">
    <location>
        <begin position="294"/>
        <end position="314"/>
    </location>
</feature>
<feature type="domain" description="Glycosyl transferase CAP10" evidence="3">
    <location>
        <begin position="532"/>
        <end position="815"/>
    </location>
</feature>
<evidence type="ECO:0000259" key="3">
    <source>
        <dbReference type="SMART" id="SM00672"/>
    </source>
</evidence>
<feature type="compositionally biased region" description="Acidic residues" evidence="1">
    <location>
        <begin position="969"/>
        <end position="987"/>
    </location>
</feature>
<feature type="compositionally biased region" description="Low complexity" evidence="1">
    <location>
        <begin position="953"/>
        <end position="968"/>
    </location>
</feature>
<dbReference type="AlphaFoldDB" id="Q872P9"/>
<evidence type="ECO:0000313" key="4">
    <source>
        <dbReference type="EMBL" id="CAD70531.1"/>
    </source>
</evidence>
<dbReference type="InterPro" id="IPR051091">
    <property type="entry name" value="O-Glucosyltr/Glycosyltrsf_90"/>
</dbReference>
<dbReference type="PANTHER" id="PTHR12203:SF61">
    <property type="entry name" value="CAPSULE PROTEIN"/>
    <property type="match status" value="1"/>
</dbReference>
<gene>
    <name evidence="4" type="primary">B19A17.030</name>
</gene>
<evidence type="ECO:0000256" key="1">
    <source>
        <dbReference type="SAM" id="MobiDB-lite"/>
    </source>
</evidence>
<reference evidence="4" key="1">
    <citation type="submission" date="2003-03" db="EMBL/GenBank/DDBJ databases">
        <authorList>
            <person name="Schulte U."/>
            <person name="Aign V."/>
            <person name="Hoheisel J."/>
            <person name="Brandt P."/>
            <person name="Fartmann B."/>
            <person name="Holland R."/>
            <person name="Nyakatura G."/>
            <person name="Mewes H.W."/>
            <person name="Mannhaupt G."/>
        </authorList>
    </citation>
    <scope>NUCLEOTIDE SEQUENCE</scope>
</reference>
<evidence type="ECO:0000256" key="2">
    <source>
        <dbReference type="SAM" id="Phobius"/>
    </source>
</evidence>
<feature type="transmembrane region" description="Helical" evidence="2">
    <location>
        <begin position="12"/>
        <end position="30"/>
    </location>
</feature>
<dbReference type="PANTHER" id="PTHR12203">
    <property type="entry name" value="KDEL LYS-ASP-GLU-LEU CONTAINING - RELATED"/>
    <property type="match status" value="1"/>
</dbReference>
<dbReference type="VEuPathDB" id="FungiDB:NCU12137"/>